<protein>
    <submittedName>
        <fullName evidence="2">Uncharacterized protein</fullName>
    </submittedName>
</protein>
<name>A0ABV2AQR0_9EUKA</name>
<feature type="compositionally biased region" description="Basic and acidic residues" evidence="1">
    <location>
        <begin position="12"/>
        <end position="22"/>
    </location>
</feature>
<feature type="region of interest" description="Disordered" evidence="1">
    <location>
        <begin position="1"/>
        <end position="41"/>
    </location>
</feature>
<organism evidence="2 3">
    <name type="scientific">Bonamia ostreae</name>
    <dbReference type="NCBI Taxonomy" id="126728"/>
    <lineage>
        <taxon>Eukaryota</taxon>
        <taxon>Sar</taxon>
        <taxon>Rhizaria</taxon>
        <taxon>Endomyxa</taxon>
        <taxon>Ascetosporea</taxon>
        <taxon>Haplosporida</taxon>
        <taxon>Bonamia</taxon>
    </lineage>
</organism>
<reference evidence="2 3" key="1">
    <citation type="journal article" date="2024" name="BMC Biol.">
        <title>Comparative genomics of Ascetosporea gives new insight into the evolutionary basis for animal parasitism in Rhizaria.</title>
        <authorList>
            <person name="Hiltunen Thoren M."/>
            <person name="Onut-Brannstrom I."/>
            <person name="Alfjorden A."/>
            <person name="Peckova H."/>
            <person name="Swords F."/>
            <person name="Hooper C."/>
            <person name="Holzer A.S."/>
            <person name="Bass D."/>
            <person name="Burki F."/>
        </authorList>
    </citation>
    <scope>NUCLEOTIDE SEQUENCE [LARGE SCALE GENOMIC DNA]</scope>
    <source>
        <strain evidence="2">20-A016</strain>
    </source>
</reference>
<evidence type="ECO:0000256" key="1">
    <source>
        <dbReference type="SAM" id="MobiDB-lite"/>
    </source>
</evidence>
<feature type="compositionally biased region" description="Polar residues" evidence="1">
    <location>
        <begin position="23"/>
        <end position="35"/>
    </location>
</feature>
<dbReference type="EMBL" id="JBDODL010001891">
    <property type="protein sequence ID" value="MES1921879.1"/>
    <property type="molecule type" value="Genomic_DNA"/>
</dbReference>
<sequence length="90" mass="10472">MKQIRIGKQSKRKVEKDVDNRLKNASNINTKNGDNSPKRTFLADNIDKNKLKNNEIDKFFQKVRNGLSGPSDDRKRKNSRSLRSQQKKSK</sequence>
<keyword evidence="3" id="KW-1185">Reference proteome</keyword>
<feature type="region of interest" description="Disordered" evidence="1">
    <location>
        <begin position="61"/>
        <end position="90"/>
    </location>
</feature>
<comment type="caution">
    <text evidence="2">The sequence shown here is derived from an EMBL/GenBank/DDBJ whole genome shotgun (WGS) entry which is preliminary data.</text>
</comment>
<evidence type="ECO:0000313" key="3">
    <source>
        <dbReference type="Proteomes" id="UP001439008"/>
    </source>
</evidence>
<accession>A0ABV2AQR0</accession>
<gene>
    <name evidence="2" type="ORF">MHBO_003412</name>
</gene>
<proteinExistence type="predicted"/>
<evidence type="ECO:0000313" key="2">
    <source>
        <dbReference type="EMBL" id="MES1921879.1"/>
    </source>
</evidence>
<feature type="compositionally biased region" description="Basic residues" evidence="1">
    <location>
        <begin position="76"/>
        <end position="90"/>
    </location>
</feature>
<dbReference type="Proteomes" id="UP001439008">
    <property type="component" value="Unassembled WGS sequence"/>
</dbReference>